<feature type="compositionally biased region" description="Low complexity" evidence="1">
    <location>
        <begin position="365"/>
        <end position="379"/>
    </location>
</feature>
<feature type="compositionally biased region" description="Low complexity" evidence="1">
    <location>
        <begin position="1"/>
        <end position="11"/>
    </location>
</feature>
<feature type="region of interest" description="Disordered" evidence="1">
    <location>
        <begin position="426"/>
        <end position="501"/>
    </location>
</feature>
<organism evidence="2 3">
    <name type="scientific">Chlorella ohadii</name>
    <dbReference type="NCBI Taxonomy" id="2649997"/>
    <lineage>
        <taxon>Eukaryota</taxon>
        <taxon>Viridiplantae</taxon>
        <taxon>Chlorophyta</taxon>
        <taxon>core chlorophytes</taxon>
        <taxon>Trebouxiophyceae</taxon>
        <taxon>Chlorellales</taxon>
        <taxon>Chlorellaceae</taxon>
        <taxon>Chlorella clade</taxon>
        <taxon>Chlorella</taxon>
    </lineage>
</organism>
<feature type="compositionally biased region" description="Polar residues" evidence="1">
    <location>
        <begin position="430"/>
        <end position="444"/>
    </location>
</feature>
<feature type="region of interest" description="Disordered" evidence="1">
    <location>
        <begin position="1"/>
        <end position="70"/>
    </location>
</feature>
<dbReference type="GO" id="GO:0003729">
    <property type="term" value="F:mRNA binding"/>
    <property type="evidence" value="ECO:0007669"/>
    <property type="project" value="InterPro"/>
</dbReference>
<accession>A0AAD5H3L6</accession>
<protein>
    <submittedName>
        <fullName evidence="2">Uncharacterized protein</fullName>
    </submittedName>
</protein>
<feature type="compositionally biased region" description="Basic and acidic residues" evidence="1">
    <location>
        <begin position="57"/>
        <end position="70"/>
    </location>
</feature>
<dbReference type="GO" id="GO:0005634">
    <property type="term" value="C:nucleus"/>
    <property type="evidence" value="ECO:0007669"/>
    <property type="project" value="TreeGrafter"/>
</dbReference>
<evidence type="ECO:0000313" key="2">
    <source>
        <dbReference type="EMBL" id="KAI7842676.1"/>
    </source>
</evidence>
<dbReference type="GO" id="GO:0000340">
    <property type="term" value="F:RNA 7-methylguanosine cap binding"/>
    <property type="evidence" value="ECO:0007669"/>
    <property type="project" value="InterPro"/>
</dbReference>
<dbReference type="PANTHER" id="PTHR16291:SF0">
    <property type="entry name" value="NUCLEAR CAP-BINDING PROTEIN SUBUNIT 3"/>
    <property type="match status" value="1"/>
</dbReference>
<sequence length="580" mass="62583">MEGGQEAAAASAEEHQAKQPIEFPAEEPVHEASRLDEERAKHRARAEKFGTEYVDPSQRRDMRLDARKERFNRPGFATGIDLFTEEEQQKREQRAARFGLPAGSGLEWKPPQASEDEEKKRARAERFGVEYRPKDETGLMDLMLLLLPPAVPHEHGSAAFDLRLLCPPVITQQPDLFEARRDPGTMVPRRPEAVHVYGVDLMSTGDLLKYFADYGPKFVEWINDSSANVLFADGPTAKRAVAGMGKPLPPEDAPEQMGIDPSDPAAIEFLWHKGEDFVKSPSGDLSRDSSFGEELVPAARAIAAAEAVREADGAARAASAAAGATSSALATRRPPPLQHVGSGSSDMLTLTPTPLPTPGPKRQKQQQQQGGAESAASTSGGSGAGSMWGMFAALLPALRSPGGSAIIATTAEAAGEPELRRRLLAHRIPSFTSSREPSPVTPYSTRRRGGLGDLPEQPRRRTPGRGVTPRKSSLRRTVSADSEDGSRQPLGSHPLRRQSSVSWAEELESIKEIQPHPEHASPDGPARWLLHAGLESPLRQRLTAAAAAAGQQPPSMVLGVCLLVLMMVAMAERLLLGQLA</sequence>
<name>A0AAD5H3L6_9CHLO</name>
<gene>
    <name evidence="2" type="ORF">COHA_003607</name>
</gene>
<dbReference type="AlphaFoldDB" id="A0AAD5H3L6"/>
<dbReference type="Pfam" id="PF10309">
    <property type="entry name" value="NCBP3"/>
    <property type="match status" value="1"/>
</dbReference>
<keyword evidence="3" id="KW-1185">Reference proteome</keyword>
<comment type="caution">
    <text evidence="2">The sequence shown here is derived from an EMBL/GenBank/DDBJ whole genome shotgun (WGS) entry which is preliminary data.</text>
</comment>
<feature type="region of interest" description="Disordered" evidence="1">
    <location>
        <begin position="323"/>
        <end position="382"/>
    </location>
</feature>
<feature type="region of interest" description="Disordered" evidence="1">
    <location>
        <begin position="87"/>
        <end position="119"/>
    </location>
</feature>
<feature type="compositionally biased region" description="Low complexity" evidence="1">
    <location>
        <begin position="323"/>
        <end position="332"/>
    </location>
</feature>
<evidence type="ECO:0000256" key="1">
    <source>
        <dbReference type="SAM" id="MobiDB-lite"/>
    </source>
</evidence>
<dbReference type="EMBL" id="JADXDR010000049">
    <property type="protein sequence ID" value="KAI7842676.1"/>
    <property type="molecule type" value="Genomic_DNA"/>
</dbReference>
<evidence type="ECO:0000313" key="3">
    <source>
        <dbReference type="Proteomes" id="UP001205105"/>
    </source>
</evidence>
<feature type="compositionally biased region" description="Basic and acidic residues" evidence="1">
    <location>
        <begin position="27"/>
        <end position="50"/>
    </location>
</feature>
<dbReference type="InterPro" id="IPR019416">
    <property type="entry name" value="NCBP3"/>
</dbReference>
<dbReference type="PANTHER" id="PTHR16291">
    <property type="entry name" value="NUCLEAR CAP-BINDING PROTEIN SUBUNIT 3"/>
    <property type="match status" value="1"/>
</dbReference>
<proteinExistence type="predicted"/>
<dbReference type="Proteomes" id="UP001205105">
    <property type="component" value="Unassembled WGS sequence"/>
</dbReference>
<reference evidence="2" key="1">
    <citation type="submission" date="2020-11" db="EMBL/GenBank/DDBJ databases">
        <title>Chlorella ohadii genome sequencing and assembly.</title>
        <authorList>
            <person name="Murik O."/>
            <person name="Treves H."/>
            <person name="Kedem I."/>
            <person name="Shotland Y."/>
            <person name="Kaplan A."/>
        </authorList>
    </citation>
    <scope>NUCLEOTIDE SEQUENCE</scope>
    <source>
        <strain evidence="2">1</strain>
    </source>
</reference>